<comment type="similarity">
    <text evidence="1">Belongs to the ParB family.</text>
</comment>
<dbReference type="SMART" id="SM00470">
    <property type="entry name" value="ParB"/>
    <property type="match status" value="1"/>
</dbReference>
<dbReference type="InterPro" id="IPR003115">
    <property type="entry name" value="ParB_N"/>
</dbReference>
<proteinExistence type="inferred from homology"/>
<dbReference type="EMBL" id="PJCH01000005">
    <property type="protein sequence ID" value="PQA88294.1"/>
    <property type="molecule type" value="Genomic_DNA"/>
</dbReference>
<dbReference type="NCBIfam" id="TIGR00180">
    <property type="entry name" value="parB_part"/>
    <property type="match status" value="1"/>
</dbReference>
<dbReference type="GO" id="GO:0003677">
    <property type="term" value="F:DNA binding"/>
    <property type="evidence" value="ECO:0007669"/>
    <property type="project" value="InterPro"/>
</dbReference>
<dbReference type="PANTHER" id="PTHR33375:SF7">
    <property type="entry name" value="CHROMOSOME 2-PARTITIONING PROTEIN PARB-RELATED"/>
    <property type="match status" value="1"/>
</dbReference>
<protein>
    <submittedName>
        <fullName evidence="3">Partitioning protein</fullName>
    </submittedName>
</protein>
<keyword evidence="4" id="KW-1185">Reference proteome</keyword>
<dbReference type="GO" id="GO:0005694">
    <property type="term" value="C:chromosome"/>
    <property type="evidence" value="ECO:0007669"/>
    <property type="project" value="TreeGrafter"/>
</dbReference>
<dbReference type="AlphaFoldDB" id="A0A2S7K6Z7"/>
<name>A0A2S7K6Z7_9PROT</name>
<reference evidence="3 4" key="1">
    <citation type="submission" date="2017-12" db="EMBL/GenBank/DDBJ databases">
        <authorList>
            <person name="Hurst M.R.H."/>
        </authorList>
    </citation>
    <scope>NUCLEOTIDE SEQUENCE [LARGE SCALE GENOMIC DNA]</scope>
    <source>
        <strain evidence="3 4">SY-3-19</strain>
    </source>
</reference>
<feature type="domain" description="ParB-like N-terminal" evidence="2">
    <location>
        <begin position="13"/>
        <end position="108"/>
    </location>
</feature>
<organism evidence="3 4">
    <name type="scientific">Hyphococcus luteus</name>
    <dbReference type="NCBI Taxonomy" id="2058213"/>
    <lineage>
        <taxon>Bacteria</taxon>
        <taxon>Pseudomonadati</taxon>
        <taxon>Pseudomonadota</taxon>
        <taxon>Alphaproteobacteria</taxon>
        <taxon>Parvularculales</taxon>
        <taxon>Parvularculaceae</taxon>
        <taxon>Hyphococcus</taxon>
    </lineage>
</organism>
<dbReference type="SUPFAM" id="SSF109709">
    <property type="entry name" value="KorB DNA-binding domain-like"/>
    <property type="match status" value="1"/>
</dbReference>
<dbReference type="Pfam" id="PF02195">
    <property type="entry name" value="ParB_N"/>
    <property type="match status" value="1"/>
</dbReference>
<gene>
    <name evidence="3" type="ORF">CW354_08320</name>
</gene>
<dbReference type="InterPro" id="IPR050336">
    <property type="entry name" value="Chromosome_partition/occlusion"/>
</dbReference>
<dbReference type="InterPro" id="IPR004437">
    <property type="entry name" value="ParB/RepB/Spo0J"/>
</dbReference>
<evidence type="ECO:0000259" key="2">
    <source>
        <dbReference type="SMART" id="SM00470"/>
    </source>
</evidence>
<accession>A0A2S7K6Z7</accession>
<dbReference type="Proteomes" id="UP000239504">
    <property type="component" value="Unassembled WGS sequence"/>
</dbReference>
<dbReference type="Gene3D" id="3.90.1530.30">
    <property type="match status" value="1"/>
</dbReference>
<dbReference type="GO" id="GO:0007059">
    <property type="term" value="P:chromosome segregation"/>
    <property type="evidence" value="ECO:0007669"/>
    <property type="project" value="TreeGrafter"/>
</dbReference>
<dbReference type="InterPro" id="IPR036086">
    <property type="entry name" value="ParB/Sulfiredoxin_sf"/>
</dbReference>
<dbReference type="OrthoDB" id="9813122at2"/>
<comment type="caution">
    <text evidence="3">The sequence shown here is derived from an EMBL/GenBank/DDBJ whole genome shotgun (WGS) entry which is preliminary data.</text>
</comment>
<dbReference type="Gene3D" id="1.10.10.2830">
    <property type="match status" value="1"/>
</dbReference>
<dbReference type="RefSeq" id="WP_104829539.1">
    <property type="nucleotide sequence ID" value="NZ_PJCH01000005.1"/>
</dbReference>
<dbReference type="PANTHER" id="PTHR33375">
    <property type="entry name" value="CHROMOSOME-PARTITIONING PROTEIN PARB-RELATED"/>
    <property type="match status" value="1"/>
</dbReference>
<sequence>MTTNNATPNTVSRDIPFSSLHISKTNMRYARKAPDVSDIYPSIRAKGVRQPLLVRPEGEGFGIVAGRRRYYALKQVEAETGQAPMVRCELMTDDDDASAIAASIIENVGRRDAHEMEEYVAFKRLHDAGDSVETIAEFFGIVPADVRRVLALASLSPAIRKLYADEEIVAETARALTLASKSQQTEWLRLFKDDNERAPVGRACRAWIAGGAAITTDKALFDLETYDGAVTTDLFGDHDVFADAGAFWKAQSDAVAARIDAYRERGWKDVVTLERGAQFASWDFVKTPKSQGGKVFVEIRHDGTVNFHEGLLRQAEARRHAANANGEKPAKPDPVKPEMSGPLAEYILLHRHGAAQASLAGEPAIALRLMVAHTLAGSALWDVRAHECRTRKAETEASLAASKAAADMKAKRERIASMFEALGDNGEARRNSDAYRLCEIFVALLAMADEEVMEVLAWSMAETLEPGGALVEAVLHVCETDLSAYWKPEPVFFDLCRDKRALNAMVADIATKSAAKACRNDPAKVQKAIIENRIAGKACDANPDWRPGWMQTPPQRLVRGAESAPADAWKRVAALFEPREAEVSSEPQSVPHSDAA</sequence>
<evidence type="ECO:0000313" key="4">
    <source>
        <dbReference type="Proteomes" id="UP000239504"/>
    </source>
</evidence>
<evidence type="ECO:0000313" key="3">
    <source>
        <dbReference type="EMBL" id="PQA88294.1"/>
    </source>
</evidence>
<evidence type="ECO:0000256" key="1">
    <source>
        <dbReference type="ARBA" id="ARBA00006295"/>
    </source>
</evidence>
<dbReference type="SUPFAM" id="SSF110849">
    <property type="entry name" value="ParB/Sulfiredoxin"/>
    <property type="match status" value="1"/>
</dbReference>